<keyword evidence="3" id="KW-1185">Reference proteome</keyword>
<proteinExistence type="predicted"/>
<feature type="region of interest" description="Disordered" evidence="1">
    <location>
        <begin position="69"/>
        <end position="117"/>
    </location>
</feature>
<organism evidence="2 3">
    <name type="scientific">Porites evermanni</name>
    <dbReference type="NCBI Taxonomy" id="104178"/>
    <lineage>
        <taxon>Eukaryota</taxon>
        <taxon>Metazoa</taxon>
        <taxon>Cnidaria</taxon>
        <taxon>Anthozoa</taxon>
        <taxon>Hexacorallia</taxon>
        <taxon>Scleractinia</taxon>
        <taxon>Fungiina</taxon>
        <taxon>Poritidae</taxon>
        <taxon>Porites</taxon>
    </lineage>
</organism>
<reference evidence="2 3" key="1">
    <citation type="submission" date="2022-05" db="EMBL/GenBank/DDBJ databases">
        <authorList>
            <consortium name="Genoscope - CEA"/>
            <person name="William W."/>
        </authorList>
    </citation>
    <scope>NUCLEOTIDE SEQUENCE [LARGE SCALE GENOMIC DNA]</scope>
</reference>
<sequence length="163" mass="18700">MNILKEYLEERKDPWNQLIENHGEFQALCDDDEELHEADTWLLESQALVEELICRTVCYGEVKKHTSGTVSKAHIEREAPKIRTERTDNSSITSFGRQSKKSSSKMTSSVSQERARAAAREADLAKLKVKQLKEKAKLEANIAAQEFRKLNTRQVGRKLRHCC</sequence>
<feature type="compositionally biased region" description="Basic and acidic residues" evidence="1">
    <location>
        <begin position="73"/>
        <end position="88"/>
    </location>
</feature>
<accession>A0ABN8T3L9</accession>
<comment type="caution">
    <text evidence="2">The sequence shown here is derived from an EMBL/GenBank/DDBJ whole genome shotgun (WGS) entry which is preliminary data.</text>
</comment>
<evidence type="ECO:0000313" key="2">
    <source>
        <dbReference type="EMBL" id="CAH3198873.1"/>
    </source>
</evidence>
<protein>
    <submittedName>
        <fullName evidence="2">Uncharacterized protein</fullName>
    </submittedName>
</protein>
<gene>
    <name evidence="2" type="ORF">PEVE_00037270</name>
</gene>
<dbReference type="EMBL" id="CALNXI010006077">
    <property type="protein sequence ID" value="CAH3198873.1"/>
    <property type="molecule type" value="Genomic_DNA"/>
</dbReference>
<evidence type="ECO:0000313" key="3">
    <source>
        <dbReference type="Proteomes" id="UP001159427"/>
    </source>
</evidence>
<name>A0ABN8T3L9_9CNID</name>
<evidence type="ECO:0000256" key="1">
    <source>
        <dbReference type="SAM" id="MobiDB-lite"/>
    </source>
</evidence>
<dbReference type="Proteomes" id="UP001159427">
    <property type="component" value="Unassembled WGS sequence"/>
</dbReference>